<dbReference type="InterPro" id="IPR020590">
    <property type="entry name" value="Guanylate_kinase_CS"/>
</dbReference>
<dbReference type="SMART" id="SM00228">
    <property type="entry name" value="PDZ"/>
    <property type="match status" value="1"/>
</dbReference>
<evidence type="ECO:0000256" key="15">
    <source>
        <dbReference type="PROSITE-ProRule" id="PRU00192"/>
    </source>
</evidence>
<dbReference type="SMART" id="SM00326">
    <property type="entry name" value="SH3"/>
    <property type="match status" value="1"/>
</dbReference>
<evidence type="ECO:0000256" key="4">
    <source>
        <dbReference type="ARBA" id="ARBA00007014"/>
    </source>
</evidence>
<dbReference type="FunFam" id="3.40.50.300:FF:000469">
    <property type="entry name" value="MAGUK p55 subfamily member 5"/>
    <property type="match status" value="1"/>
</dbReference>
<dbReference type="CDD" id="cd00071">
    <property type="entry name" value="GMPK"/>
    <property type="match status" value="1"/>
</dbReference>
<evidence type="ECO:0000256" key="3">
    <source>
        <dbReference type="ARBA" id="ARBA00004435"/>
    </source>
</evidence>
<dbReference type="Ensembl" id="ENSCCRT00020041082.1">
    <property type="protein sequence ID" value="ENSCCRP00020037626.1"/>
    <property type="gene ID" value="ENSCCRG00020016384.1"/>
</dbReference>
<dbReference type="Gene3D" id="2.30.30.40">
    <property type="entry name" value="SH3 Domains"/>
    <property type="match status" value="1"/>
</dbReference>
<dbReference type="InterPro" id="IPR027417">
    <property type="entry name" value="P-loop_NTPase"/>
</dbReference>
<keyword evidence="9" id="KW-0547">Nucleotide-binding</keyword>
<dbReference type="InterPro" id="IPR001478">
    <property type="entry name" value="PDZ"/>
</dbReference>
<dbReference type="GO" id="GO:0005923">
    <property type="term" value="C:bicellular tight junction"/>
    <property type="evidence" value="ECO:0007669"/>
    <property type="project" value="UniProtKB-SubCell"/>
</dbReference>
<name>A0A8C2E975_CYPCA</name>
<organism evidence="21 22">
    <name type="scientific">Cyprinus carpio</name>
    <name type="common">Common carp</name>
    <dbReference type="NCBI Taxonomy" id="7962"/>
    <lineage>
        <taxon>Eukaryota</taxon>
        <taxon>Metazoa</taxon>
        <taxon>Chordata</taxon>
        <taxon>Craniata</taxon>
        <taxon>Vertebrata</taxon>
        <taxon>Euteleostomi</taxon>
        <taxon>Actinopterygii</taxon>
        <taxon>Neopterygii</taxon>
        <taxon>Teleostei</taxon>
        <taxon>Ostariophysi</taxon>
        <taxon>Cypriniformes</taxon>
        <taxon>Cyprinidae</taxon>
        <taxon>Cyprininae</taxon>
        <taxon>Cyprinus</taxon>
    </lineage>
</organism>
<keyword evidence="11" id="KW-0965">Cell junction</keyword>
<feature type="region of interest" description="Disordered" evidence="16">
    <location>
        <begin position="73"/>
        <end position="111"/>
    </location>
</feature>
<dbReference type="InterPro" id="IPR008144">
    <property type="entry name" value="Guanylate_kin-like_dom"/>
</dbReference>
<dbReference type="SUPFAM" id="SSF101288">
    <property type="entry name" value="L27 domain"/>
    <property type="match status" value="2"/>
</dbReference>
<dbReference type="InterPro" id="IPR014775">
    <property type="entry name" value="L27_C"/>
</dbReference>
<evidence type="ECO:0000256" key="5">
    <source>
        <dbReference type="ARBA" id="ARBA00022427"/>
    </source>
</evidence>
<dbReference type="InterPro" id="IPR004172">
    <property type="entry name" value="L27_dom"/>
</dbReference>
<keyword evidence="7" id="KW-1003">Cell membrane</keyword>
<dbReference type="Gene3D" id="3.40.50.300">
    <property type="entry name" value="P-loop containing nucleotide triphosphate hydrolases"/>
    <property type="match status" value="1"/>
</dbReference>
<feature type="domain" description="L27" evidence="20">
    <location>
        <begin position="210"/>
        <end position="266"/>
    </location>
</feature>
<dbReference type="InterPro" id="IPR050716">
    <property type="entry name" value="MAGUK"/>
</dbReference>
<evidence type="ECO:0000256" key="1">
    <source>
        <dbReference type="ARBA" id="ARBA00004202"/>
    </source>
</evidence>
<sequence length="743" mass="84112">MQKAPLLTLIPHTHSHHKSPHTRTAMMTASHMNGYVTETDGGGGSGGGTDFLEEVVQRHREMAVDCPSELGARTLPVRRSAQLERIRQQQEDRRRREEEGRNRQELDLTSSMRLKKLSQNPKVGIDNPTFEQMEGPGGSIGGLQSLTAPPALLELEDLLMSLKQVQHSLNDSQSQDDIELVLQLVQKPDFQKAFNIHNAVAHYMNRPSPPYPMMDHAQSLAQEVEVMMHNSSQKEGLELGTLLKTPHMQALMMAHDSVAEQEMQLEPLVPSVGQSETLTQWGGETVKIVRIEKAKDIPLGATVRNDMDSVVISRIVKGGAAENSGLLHEGDEILEINGVEIRGKDVNEVFDILADMHGVLTFILIPSAQIKPPPIKETVMHVKAHFDYDPSDDPYVPCRELGLCFQKGDILHIISQDDPNWWQAYRDGDEDNQPLAGLVPGTASHMLVYGSRFLFKYFFLVFFTFTHTCLFLTDCPGKSFQQQREAMKQTIEEDKEPEKSGKLWCAKKNKKKRKKMQYNANKNDDLDNEEILTYEEMALYHQPANRKRPIALIGPPNCGQNELRQRLLSSESDRFAGAVPHTTRNRRDNEVNGRDYHFVSRQAFEMDSAAGKFIESGEFEKNLYGTSTDSVRQVINTGKICLLCVHTQSLKVLRSSDLKPYIIFIAPPSQERLRALLAKDNKTPKPEELRDIIEKAREMEQNYGHLFDAAIVNTDQDKAYQELLRLINKLDTEPQWVPSSWLR</sequence>
<dbReference type="PROSITE" id="PS50052">
    <property type="entry name" value="GUANYLATE_KINASE_2"/>
    <property type="match status" value="1"/>
</dbReference>
<evidence type="ECO:0000256" key="6">
    <source>
        <dbReference type="ARBA" id="ARBA00022443"/>
    </source>
</evidence>
<dbReference type="SUPFAM" id="SSF50156">
    <property type="entry name" value="PDZ domain-like"/>
    <property type="match status" value="1"/>
</dbReference>
<dbReference type="Pfam" id="PF07653">
    <property type="entry name" value="SH3_2"/>
    <property type="match status" value="1"/>
</dbReference>
<dbReference type="SMART" id="SM00569">
    <property type="entry name" value="L27"/>
    <property type="match status" value="2"/>
</dbReference>
<dbReference type="InterPro" id="IPR001452">
    <property type="entry name" value="SH3_domain"/>
</dbReference>
<feature type="domain" description="Guanylate kinase-like" evidence="18">
    <location>
        <begin position="547"/>
        <end position="728"/>
    </location>
</feature>
<dbReference type="InterPro" id="IPR035601">
    <property type="entry name" value="MPP5_SH3"/>
</dbReference>
<dbReference type="Gene3D" id="2.30.42.10">
    <property type="match status" value="1"/>
</dbReference>
<comment type="subcellular location">
    <subcellularLocation>
        <location evidence="2">Apical cell membrane</location>
    </subcellularLocation>
    <subcellularLocation>
        <location evidence="3">Cell junction</location>
        <location evidence="3">Tight junction</location>
    </subcellularLocation>
    <subcellularLocation>
        <location evidence="1">Cell membrane</location>
        <topology evidence="1">Peripheral membrane protein</topology>
    </subcellularLocation>
</comment>
<evidence type="ECO:0000256" key="14">
    <source>
        <dbReference type="ARBA" id="ARBA00031033"/>
    </source>
</evidence>
<reference evidence="21" key="1">
    <citation type="submission" date="2025-08" db="UniProtKB">
        <authorList>
            <consortium name="Ensembl"/>
        </authorList>
    </citation>
    <scope>IDENTIFICATION</scope>
</reference>
<evidence type="ECO:0000256" key="9">
    <source>
        <dbReference type="ARBA" id="ARBA00022741"/>
    </source>
</evidence>
<keyword evidence="6 15" id="KW-0728">SH3 domain</keyword>
<dbReference type="GO" id="GO:0005524">
    <property type="term" value="F:ATP binding"/>
    <property type="evidence" value="ECO:0007669"/>
    <property type="project" value="UniProtKB-KW"/>
</dbReference>
<dbReference type="FunFam" id="3.30.63.10:FF:000002">
    <property type="entry name" value="Guanylate kinase 1"/>
    <property type="match status" value="1"/>
</dbReference>
<evidence type="ECO:0000256" key="8">
    <source>
        <dbReference type="ARBA" id="ARBA00022737"/>
    </source>
</evidence>
<proteinExistence type="inferred from homology"/>
<keyword evidence="5" id="KW-0796">Tight junction</keyword>
<protein>
    <recommendedName>
        <fullName evidence="13">Protein PALS1</fullName>
    </recommendedName>
    <alternativeName>
        <fullName evidence="14">Protein associated with Lin-7 1</fullName>
    </alternativeName>
</protein>
<dbReference type="FunFam" id="2.30.42.10:FF:000088">
    <property type="entry name" value="MAGUK p55 subfamily member 5"/>
    <property type="match status" value="1"/>
</dbReference>
<dbReference type="CDD" id="cd12036">
    <property type="entry name" value="SH3_MPP5"/>
    <property type="match status" value="1"/>
</dbReference>
<dbReference type="SUPFAM" id="SSF52540">
    <property type="entry name" value="P-loop containing nucleoside triphosphate hydrolases"/>
    <property type="match status" value="1"/>
</dbReference>
<evidence type="ECO:0000313" key="21">
    <source>
        <dbReference type="Ensembl" id="ENSCCRP00020037626.1"/>
    </source>
</evidence>
<evidence type="ECO:0000259" key="19">
    <source>
        <dbReference type="PROSITE" id="PS50106"/>
    </source>
</evidence>
<evidence type="ECO:0000259" key="18">
    <source>
        <dbReference type="PROSITE" id="PS50052"/>
    </source>
</evidence>
<evidence type="ECO:0000256" key="11">
    <source>
        <dbReference type="ARBA" id="ARBA00022949"/>
    </source>
</evidence>
<dbReference type="InterPro" id="IPR036892">
    <property type="entry name" value="L27_dom_sf"/>
</dbReference>
<dbReference type="InterPro" id="IPR036034">
    <property type="entry name" value="PDZ_sf"/>
</dbReference>
<keyword evidence="12" id="KW-0472">Membrane</keyword>
<dbReference type="InterPro" id="IPR008145">
    <property type="entry name" value="GK/Ca_channel_bsu"/>
</dbReference>
<evidence type="ECO:0000256" key="10">
    <source>
        <dbReference type="ARBA" id="ARBA00022840"/>
    </source>
</evidence>
<dbReference type="PROSITE" id="PS00856">
    <property type="entry name" value="GUANYLATE_KINASE_1"/>
    <property type="match status" value="1"/>
</dbReference>
<dbReference type="Pfam" id="PF00595">
    <property type="entry name" value="PDZ"/>
    <property type="match status" value="1"/>
</dbReference>
<keyword evidence="8" id="KW-0677">Repeat</keyword>
<evidence type="ECO:0000259" key="20">
    <source>
        <dbReference type="PROSITE" id="PS51022"/>
    </source>
</evidence>
<dbReference type="CDD" id="cd06798">
    <property type="entry name" value="PDZ_MPP5-like"/>
    <property type="match status" value="1"/>
</dbReference>
<dbReference type="PROSITE" id="PS50002">
    <property type="entry name" value="SH3"/>
    <property type="match status" value="1"/>
</dbReference>
<feature type="compositionally biased region" description="Basic and acidic residues" evidence="16">
    <location>
        <begin position="81"/>
        <end position="106"/>
    </location>
</feature>
<dbReference type="InterPro" id="IPR036028">
    <property type="entry name" value="SH3-like_dom_sf"/>
</dbReference>
<evidence type="ECO:0000256" key="7">
    <source>
        <dbReference type="ARBA" id="ARBA00022475"/>
    </source>
</evidence>
<dbReference type="Pfam" id="PF09060">
    <property type="entry name" value="L27_N"/>
    <property type="match status" value="1"/>
</dbReference>
<dbReference type="PANTHER" id="PTHR23122">
    <property type="entry name" value="MEMBRANE-ASSOCIATED GUANYLATE KINASE MAGUK"/>
    <property type="match status" value="1"/>
</dbReference>
<dbReference type="Pfam" id="PF02828">
    <property type="entry name" value="L27"/>
    <property type="match status" value="1"/>
</dbReference>
<feature type="domain" description="SH3" evidence="17">
    <location>
        <begin position="377"/>
        <end position="449"/>
    </location>
</feature>
<dbReference type="InterPro" id="IPR015145">
    <property type="entry name" value="L27_N"/>
</dbReference>
<keyword evidence="10" id="KW-0067">ATP-binding</keyword>
<dbReference type="Gene3D" id="1.20.1440.360">
    <property type="match status" value="1"/>
</dbReference>
<dbReference type="GO" id="GO:0008104">
    <property type="term" value="P:intracellular protein localization"/>
    <property type="evidence" value="ECO:0007669"/>
    <property type="project" value="UniProtKB-ARBA"/>
</dbReference>
<evidence type="ECO:0000256" key="12">
    <source>
        <dbReference type="ARBA" id="ARBA00023136"/>
    </source>
</evidence>
<evidence type="ECO:0000256" key="16">
    <source>
        <dbReference type="SAM" id="MobiDB-lite"/>
    </source>
</evidence>
<feature type="domain" description="PDZ" evidence="19">
    <location>
        <begin position="288"/>
        <end position="368"/>
    </location>
</feature>
<dbReference type="Pfam" id="PF00625">
    <property type="entry name" value="Guanylate_kin"/>
    <property type="match status" value="1"/>
</dbReference>
<feature type="domain" description="L27" evidence="20">
    <location>
        <begin position="151"/>
        <end position="208"/>
    </location>
</feature>
<evidence type="ECO:0000259" key="17">
    <source>
        <dbReference type="PROSITE" id="PS50002"/>
    </source>
</evidence>
<evidence type="ECO:0000256" key="2">
    <source>
        <dbReference type="ARBA" id="ARBA00004221"/>
    </source>
</evidence>
<dbReference type="Gene3D" id="1.10.287.650">
    <property type="entry name" value="L27 domain"/>
    <property type="match status" value="1"/>
</dbReference>
<evidence type="ECO:0000313" key="22">
    <source>
        <dbReference type="Proteomes" id="UP000694701"/>
    </source>
</evidence>
<dbReference type="PROSITE" id="PS51022">
    <property type="entry name" value="L27"/>
    <property type="match status" value="2"/>
</dbReference>
<evidence type="ECO:0000256" key="13">
    <source>
        <dbReference type="ARBA" id="ARBA00024392"/>
    </source>
</evidence>
<dbReference type="SMART" id="SM00072">
    <property type="entry name" value="GuKc"/>
    <property type="match status" value="1"/>
</dbReference>
<dbReference type="AlphaFoldDB" id="A0A8C2E975"/>
<accession>A0A8C2E975</accession>
<comment type="similarity">
    <text evidence="4">Belongs to the MAGUK family.</text>
</comment>
<dbReference type="SUPFAM" id="SSF50044">
    <property type="entry name" value="SH3-domain"/>
    <property type="match status" value="1"/>
</dbReference>
<dbReference type="Proteomes" id="UP000694701">
    <property type="component" value="Unplaced"/>
</dbReference>
<dbReference type="GO" id="GO:0016324">
    <property type="term" value="C:apical plasma membrane"/>
    <property type="evidence" value="ECO:0007669"/>
    <property type="project" value="UniProtKB-SubCell"/>
</dbReference>
<dbReference type="PROSITE" id="PS50106">
    <property type="entry name" value="PDZ"/>
    <property type="match status" value="1"/>
</dbReference>